<evidence type="ECO:0000256" key="1">
    <source>
        <dbReference type="SAM" id="Phobius"/>
    </source>
</evidence>
<dbReference type="Pfam" id="PF21070">
    <property type="entry name" value="IcmF_helical"/>
    <property type="match status" value="1"/>
</dbReference>
<dbReference type="NCBIfam" id="TIGR03348">
    <property type="entry name" value="VI_IcmF"/>
    <property type="match status" value="1"/>
</dbReference>
<dbReference type="InterPro" id="IPR017731">
    <property type="entry name" value="TssM1-like"/>
</dbReference>
<dbReference type="InterPro" id="IPR009612">
    <property type="entry name" value="IcmF-rel"/>
</dbReference>
<sequence>MKNFFRKTWAFLTRTWVWTLLLVLLTALLVWFVGPLLAIADNKFWEESSPRLLTIAVLFLLWGLFIVFASWRGNVRKKETEESETGQAELARRAVIEETERTLRERFKDALRTLKTSSLYRGRSERWRNDLPWYLVIGPGGAGKTSLLDFSGLEFPINKIERKLSRDTSSTAFCDWYFADNGVLIDTSGRYVEQNDSEVDAAGWSTLLGLLRSRRRTRPLNGVLVTVPVTTLLGGDREKMVALGRTLRNRLQEIQQQLRADVPVYLVLSKADKILGFDAFFDQLSREESEQVLGASFGKGQKGTDVAVLNREFEDLLSRLSAQVIMRMHQERDAQRRGLILDFPLQLGQVGANLGMLVDAAFTGNRYQRASSLRGFYFTSAPHTSAAGAVDAQGQTLPMTHSGRTRFIYDLMTKVIFPEAALAGLDKRETNRINWGQRALYAGALGCMGLFGLVWAGSFSANDGNLEKLKDLADRHGRQGAALTARDDAMAILPILDNRYAATQVFPDSGDAPYAERGGLYQGGETNPVLLEAYNRELTEQLLPRVAQTLEGQIRSSMGNRERLLASLRAYLMLNMPDRRDNALLKEWMATQWSQRYPGNTQLQNQLNTHYERLLALNFSQQLNDPLVEQARQVLRRESLAAVVYRVLREQARSLPEYRLSQHTGPQGAVFVGTDYVIPGFYTQRGYQQYFMAQGAGLVQDILRDNWVLGEGGSLSGMDMRKLLVELEQLYFNDYANYWSEAIGQVRLETFTNAEEGANQLASLSAANSPLLQMLAEVRENTRFPAVADSADAATEAAQQAGGKLGKVAAAAGAAGQALAKRLPDTSRKALERRFEPLHRLLDDDNGPTADLGPVLQALNDLQLQLLGLARSSQPEQAAFEVAKGRMAGNQRDPISTLRNSANRLPRPVGGWFSTLAEDSWMLVLDNSYEYVNQRYETQLYSFYSKTIDERYPFHAHSSSDVALNDFREFFKAQGIADRFFDTYLKPFVIGEPGSYRLRAVDGRSLPVSREFLEQMNNVQTIQRGFFADNPNEPQVQFKLEPYTLDSTVGRAEFRFGEQQMVYRHGPIVPMAFKWPTEADDGRTSLALEGLNGKSMVLEKNTGPWSLFRLFDLMQTEYQSGRDVLMIKANVGGMRANYLVLTQRSPNPFDLSAVRNLRMPVAL</sequence>
<evidence type="ECO:0000313" key="6">
    <source>
        <dbReference type="EMBL" id="QXH49170.1"/>
    </source>
</evidence>
<dbReference type="InterPro" id="IPR025743">
    <property type="entry name" value="TssM1_N"/>
</dbReference>
<organism evidence="6 7">
    <name type="scientific">Pseudomonas fakonensis</name>
    <dbReference type="NCBI Taxonomy" id="2842355"/>
    <lineage>
        <taxon>Bacteria</taxon>
        <taxon>Pseudomonadati</taxon>
        <taxon>Pseudomonadota</taxon>
        <taxon>Gammaproteobacteria</taxon>
        <taxon>Pseudomonadales</taxon>
        <taxon>Pseudomonadaceae</taxon>
        <taxon>Pseudomonas</taxon>
    </lineage>
</organism>
<protein>
    <submittedName>
        <fullName evidence="6">Type VI secretion system membrane subunit TssM</fullName>
    </submittedName>
</protein>
<dbReference type="InterPro" id="IPR048677">
    <property type="entry name" value="TssM1_hel"/>
</dbReference>
<proteinExistence type="predicted"/>
<dbReference type="EMBL" id="CP077076">
    <property type="protein sequence ID" value="QXH49170.1"/>
    <property type="molecule type" value="Genomic_DNA"/>
</dbReference>
<feature type="transmembrane region" description="Helical" evidence="1">
    <location>
        <begin position="439"/>
        <end position="458"/>
    </location>
</feature>
<keyword evidence="1" id="KW-0472">Membrane</keyword>
<dbReference type="CDD" id="cd00882">
    <property type="entry name" value="Ras_like_GTPase"/>
    <property type="match status" value="1"/>
</dbReference>
<name>A0ABX8MZV6_9PSED</name>
<dbReference type="Pfam" id="PF14331">
    <property type="entry name" value="IcmF-related_N"/>
    <property type="match status" value="1"/>
</dbReference>
<gene>
    <name evidence="6" type="primary">tssM</name>
    <name evidence="6" type="ORF">KSS94_14530</name>
</gene>
<feature type="domain" description="Type VI secretion system component TssM1 helical" evidence="5">
    <location>
        <begin position="932"/>
        <end position="1029"/>
    </location>
</feature>
<keyword evidence="1" id="KW-1133">Transmembrane helix</keyword>
<feature type="domain" description="Type VI secretion system component TssM1 N-terminal" evidence="4">
    <location>
        <begin position="198"/>
        <end position="443"/>
    </location>
</feature>
<evidence type="ECO:0000259" key="2">
    <source>
        <dbReference type="Pfam" id="PF06744"/>
    </source>
</evidence>
<dbReference type="InterPro" id="IPR010623">
    <property type="entry name" value="IcmF_C"/>
</dbReference>
<evidence type="ECO:0000313" key="7">
    <source>
        <dbReference type="Proteomes" id="UP001046350"/>
    </source>
</evidence>
<accession>A0ABX8MZV6</accession>
<dbReference type="Pfam" id="PF06761">
    <property type="entry name" value="IcmF-related"/>
    <property type="match status" value="1"/>
</dbReference>
<evidence type="ECO:0000259" key="3">
    <source>
        <dbReference type="Pfam" id="PF06761"/>
    </source>
</evidence>
<dbReference type="PANTHER" id="PTHR36153:SF1">
    <property type="entry name" value="TYPE VI SECRETION SYSTEM COMPONENT TSSM1"/>
    <property type="match status" value="1"/>
</dbReference>
<evidence type="ECO:0000259" key="4">
    <source>
        <dbReference type="Pfam" id="PF14331"/>
    </source>
</evidence>
<feature type="domain" description="IcmF-related" evidence="3">
    <location>
        <begin position="493"/>
        <end position="783"/>
    </location>
</feature>
<evidence type="ECO:0000259" key="5">
    <source>
        <dbReference type="Pfam" id="PF21070"/>
    </source>
</evidence>
<dbReference type="InterPro" id="IPR053156">
    <property type="entry name" value="T6SS_TssM-like"/>
</dbReference>
<keyword evidence="1" id="KW-0812">Transmembrane</keyword>
<dbReference type="PANTHER" id="PTHR36153">
    <property type="entry name" value="INNER MEMBRANE PROTEIN-RELATED"/>
    <property type="match status" value="1"/>
</dbReference>
<dbReference type="Pfam" id="PF06744">
    <property type="entry name" value="IcmF_C"/>
    <property type="match status" value="1"/>
</dbReference>
<keyword evidence="7" id="KW-1185">Reference proteome</keyword>
<feature type="transmembrane region" description="Helical" evidence="1">
    <location>
        <begin position="50"/>
        <end position="71"/>
    </location>
</feature>
<dbReference type="RefSeq" id="WP_217838794.1">
    <property type="nucleotide sequence ID" value="NZ_CP077076.1"/>
</dbReference>
<dbReference type="Proteomes" id="UP001046350">
    <property type="component" value="Chromosome"/>
</dbReference>
<feature type="domain" description="Type VI secretion system IcmF C-terminal" evidence="2">
    <location>
        <begin position="1038"/>
        <end position="1141"/>
    </location>
</feature>
<reference evidence="6" key="1">
    <citation type="journal article" date="2021" name="Microorganisms">
        <title>The Ever-Expanding Pseudomonas Genus: Description of 43 New Species and Partition of the Pseudomonas putida Group.</title>
        <authorList>
            <person name="Girard L."/>
            <person name="Lood C."/>
            <person name="Hofte M."/>
            <person name="Vandamme P."/>
            <person name="Rokni-Zadeh H."/>
            <person name="van Noort V."/>
            <person name="Lavigne R."/>
            <person name="De Mot R."/>
        </authorList>
    </citation>
    <scope>NUCLEOTIDE SEQUENCE</scope>
    <source>
        <strain evidence="6">COW40</strain>
    </source>
</reference>